<evidence type="ECO:0000256" key="2">
    <source>
        <dbReference type="ARBA" id="ARBA00022448"/>
    </source>
</evidence>
<dbReference type="Proteomes" id="UP000231553">
    <property type="component" value="Unassembled WGS sequence"/>
</dbReference>
<proteinExistence type="predicted"/>
<dbReference type="EMBL" id="PGTB01000061">
    <property type="protein sequence ID" value="PJE36016.1"/>
    <property type="molecule type" value="Genomic_DNA"/>
</dbReference>
<dbReference type="CDD" id="cd17502">
    <property type="entry name" value="MFS_Azr1_MDR_like"/>
    <property type="match status" value="1"/>
</dbReference>
<dbReference type="Pfam" id="PF07690">
    <property type="entry name" value="MFS_1"/>
    <property type="match status" value="1"/>
</dbReference>
<dbReference type="PROSITE" id="PS50850">
    <property type="entry name" value="MFS"/>
    <property type="match status" value="1"/>
</dbReference>
<dbReference type="Gene3D" id="1.20.1250.20">
    <property type="entry name" value="MFS general substrate transporter like domains"/>
    <property type="match status" value="1"/>
</dbReference>
<evidence type="ECO:0000256" key="3">
    <source>
        <dbReference type="ARBA" id="ARBA00022475"/>
    </source>
</evidence>
<evidence type="ECO:0000256" key="7">
    <source>
        <dbReference type="SAM" id="Phobius"/>
    </source>
</evidence>
<evidence type="ECO:0000313" key="9">
    <source>
        <dbReference type="EMBL" id="PJE36016.1"/>
    </source>
</evidence>
<dbReference type="PANTHER" id="PTHR23501">
    <property type="entry name" value="MAJOR FACILITATOR SUPERFAMILY"/>
    <property type="match status" value="1"/>
</dbReference>
<dbReference type="OrthoDB" id="9812221at2"/>
<feature type="transmembrane region" description="Helical" evidence="7">
    <location>
        <begin position="501"/>
        <end position="520"/>
    </location>
</feature>
<dbReference type="InterPro" id="IPR036259">
    <property type="entry name" value="MFS_trans_sf"/>
</dbReference>
<reference evidence="9 10" key="1">
    <citation type="journal article" date="2018" name="Int. J. Syst. Evol. Microbiol.">
        <title>Pseudooceanicola lipolyticus sp. nov., a marine alphaproteobacterium, reclassification of Oceanicola flagellatus as Pseudooceanicola flagellatus comb. nov. and emended description of the genus Pseudooceanicola.</title>
        <authorList>
            <person name="Huang M.-M."/>
            <person name="Guo L.-L."/>
            <person name="Wu Y.-H."/>
            <person name="Lai Q.-L."/>
            <person name="Shao Z.-Z."/>
            <person name="Wang C.-S."/>
            <person name="Wu M."/>
            <person name="Xu X.-W."/>
        </authorList>
    </citation>
    <scope>NUCLEOTIDE SEQUENCE [LARGE SCALE GENOMIC DNA]</scope>
    <source>
        <strain evidence="9 10">157</strain>
    </source>
</reference>
<evidence type="ECO:0000256" key="5">
    <source>
        <dbReference type="ARBA" id="ARBA00022989"/>
    </source>
</evidence>
<organism evidence="9 10">
    <name type="scientific">Pseudooceanicola lipolyticus</name>
    <dbReference type="NCBI Taxonomy" id="2029104"/>
    <lineage>
        <taxon>Bacteria</taxon>
        <taxon>Pseudomonadati</taxon>
        <taxon>Pseudomonadota</taxon>
        <taxon>Alphaproteobacteria</taxon>
        <taxon>Rhodobacterales</taxon>
        <taxon>Paracoccaceae</taxon>
        <taxon>Pseudooceanicola</taxon>
    </lineage>
</organism>
<dbReference type="GO" id="GO:0005886">
    <property type="term" value="C:plasma membrane"/>
    <property type="evidence" value="ECO:0007669"/>
    <property type="project" value="UniProtKB-SubCell"/>
</dbReference>
<keyword evidence="4 7" id="KW-0812">Transmembrane</keyword>
<sequence>MRLSILCQFNRIANLKRAVRRVASVPGNFILSHPATPQPQPLDWARIRVVFAAVAVTLFLASLGQTVPTTALTTIVGELGGLDQITWVITAYLLAATVGAPVFGKLGDLFGRKGVLQVGILVFLCGSVLCALAPSIWVLVAGRAVQGFGGGGLIVVSMAAIADVLPARQRGRFQGILGSVFGLSTVVGPLAGGFIVQHFAWEWIFLLNLPLGLAVLGILTVALEKSPRRERAKLDYTGAAMLALLLSLAVIIANLGGVVLPWGSPLTILMLCGMAVALAGFILAERRASEPLLPLKLFTLNNFVVSNLVGLITGVAMFSTITFVPFFMQVVKGVSPAASGVYVFPMMLGLVTTSAIAGRIMSITGRYRILPVWSTLLLAVGMILMATAGPDTPNPLIAVYMLMAGIGIGPVMSVGITAIQNSVPFSMVGVGTASANMFRLIGGSLGTAAYGAVFAAGLTRTLGTVLPDTNPRALSAQQIAAMEPETQALVIEGIAQALHPVFWASAVLACLASAVALLMVEHPLEDQLPAARPAE</sequence>
<gene>
    <name evidence="9" type="ORF">CVM52_14265</name>
</gene>
<comment type="subcellular location">
    <subcellularLocation>
        <location evidence="1">Cell membrane</location>
        <topology evidence="1">Multi-pass membrane protein</topology>
    </subcellularLocation>
</comment>
<dbReference type="PRINTS" id="PR01035">
    <property type="entry name" value="TCRTETA"/>
</dbReference>
<evidence type="ECO:0000259" key="8">
    <source>
        <dbReference type="PROSITE" id="PS50850"/>
    </source>
</evidence>
<keyword evidence="6 7" id="KW-0472">Membrane</keyword>
<evidence type="ECO:0000313" key="10">
    <source>
        <dbReference type="Proteomes" id="UP000231553"/>
    </source>
</evidence>
<dbReference type="GO" id="GO:0022857">
    <property type="term" value="F:transmembrane transporter activity"/>
    <property type="evidence" value="ECO:0007669"/>
    <property type="project" value="InterPro"/>
</dbReference>
<dbReference type="InterPro" id="IPR011701">
    <property type="entry name" value="MFS"/>
</dbReference>
<comment type="caution">
    <text evidence="9">The sequence shown here is derived from an EMBL/GenBank/DDBJ whole genome shotgun (WGS) entry which is preliminary data.</text>
</comment>
<feature type="transmembrane region" description="Helical" evidence="7">
    <location>
        <begin position="396"/>
        <end position="419"/>
    </location>
</feature>
<dbReference type="PANTHER" id="PTHR23501:SF197">
    <property type="entry name" value="COMD"/>
    <property type="match status" value="1"/>
</dbReference>
<dbReference type="Gene3D" id="1.20.1720.10">
    <property type="entry name" value="Multidrug resistance protein D"/>
    <property type="match status" value="1"/>
</dbReference>
<feature type="transmembrane region" description="Helical" evidence="7">
    <location>
        <begin position="203"/>
        <end position="224"/>
    </location>
</feature>
<feature type="transmembrane region" description="Helical" evidence="7">
    <location>
        <begin position="266"/>
        <end position="284"/>
    </location>
</feature>
<feature type="transmembrane region" description="Helical" evidence="7">
    <location>
        <begin position="47"/>
        <end position="65"/>
    </location>
</feature>
<evidence type="ECO:0000256" key="1">
    <source>
        <dbReference type="ARBA" id="ARBA00004651"/>
    </source>
</evidence>
<feature type="transmembrane region" description="Helical" evidence="7">
    <location>
        <begin position="304"/>
        <end position="328"/>
    </location>
</feature>
<dbReference type="InterPro" id="IPR001958">
    <property type="entry name" value="Tet-R_TetA/multi-R_MdtG-like"/>
</dbReference>
<feature type="transmembrane region" description="Helical" evidence="7">
    <location>
        <begin position="340"/>
        <end position="358"/>
    </location>
</feature>
<keyword evidence="10" id="KW-1185">Reference proteome</keyword>
<keyword evidence="5 7" id="KW-1133">Transmembrane helix</keyword>
<feature type="transmembrane region" description="Helical" evidence="7">
    <location>
        <begin position="440"/>
        <end position="458"/>
    </location>
</feature>
<name>A0A2M8IZP0_9RHOB</name>
<feature type="transmembrane region" description="Helical" evidence="7">
    <location>
        <begin position="236"/>
        <end position="260"/>
    </location>
</feature>
<dbReference type="AlphaFoldDB" id="A0A2M8IZP0"/>
<keyword evidence="2" id="KW-0813">Transport</keyword>
<feature type="transmembrane region" description="Helical" evidence="7">
    <location>
        <begin position="370"/>
        <end position="390"/>
    </location>
</feature>
<feature type="transmembrane region" description="Helical" evidence="7">
    <location>
        <begin position="115"/>
        <end position="139"/>
    </location>
</feature>
<accession>A0A2M8IZP0</accession>
<feature type="transmembrane region" description="Helical" evidence="7">
    <location>
        <begin position="145"/>
        <end position="165"/>
    </location>
</feature>
<feature type="transmembrane region" description="Helical" evidence="7">
    <location>
        <begin position="85"/>
        <end position="103"/>
    </location>
</feature>
<feature type="domain" description="Major facilitator superfamily (MFS) profile" evidence="8">
    <location>
        <begin position="50"/>
        <end position="524"/>
    </location>
</feature>
<evidence type="ECO:0000256" key="4">
    <source>
        <dbReference type="ARBA" id="ARBA00022692"/>
    </source>
</evidence>
<dbReference type="InterPro" id="IPR020846">
    <property type="entry name" value="MFS_dom"/>
</dbReference>
<protein>
    <submittedName>
        <fullName evidence="9">EmrB/QacA family drug resistance transporter</fullName>
    </submittedName>
</protein>
<keyword evidence="3" id="KW-1003">Cell membrane</keyword>
<evidence type="ECO:0000256" key="6">
    <source>
        <dbReference type="ARBA" id="ARBA00023136"/>
    </source>
</evidence>
<dbReference type="FunFam" id="1.20.1720.10:FF:000004">
    <property type="entry name" value="EmrB/QacA family drug resistance transporter"/>
    <property type="match status" value="1"/>
</dbReference>
<dbReference type="SUPFAM" id="SSF103473">
    <property type="entry name" value="MFS general substrate transporter"/>
    <property type="match status" value="1"/>
</dbReference>
<feature type="transmembrane region" description="Helical" evidence="7">
    <location>
        <begin position="177"/>
        <end position="197"/>
    </location>
</feature>